<dbReference type="SMART" id="SM01043">
    <property type="entry name" value="BTAD"/>
    <property type="match status" value="1"/>
</dbReference>
<dbReference type="SUPFAM" id="SSF48452">
    <property type="entry name" value="TPR-like"/>
    <property type="match status" value="1"/>
</dbReference>
<evidence type="ECO:0000256" key="2">
    <source>
        <dbReference type="ARBA" id="ARBA00023163"/>
    </source>
</evidence>
<dbReference type="Pfam" id="PF03704">
    <property type="entry name" value="BTAD"/>
    <property type="match status" value="1"/>
</dbReference>
<dbReference type="RefSeq" id="WP_203760798.1">
    <property type="nucleotide sequence ID" value="NZ_BAAABO010000006.1"/>
</dbReference>
<gene>
    <name evidence="4" type="ORF">Ade02nite_14910</name>
</gene>
<dbReference type="Gene3D" id="1.10.10.10">
    <property type="entry name" value="Winged helix-like DNA-binding domain superfamily/Winged helix DNA-binding domain"/>
    <property type="match status" value="1"/>
</dbReference>
<dbReference type="EMBL" id="BOMI01000022">
    <property type="protein sequence ID" value="GID72850.1"/>
    <property type="molecule type" value="Genomic_DNA"/>
</dbReference>
<dbReference type="InterPro" id="IPR005158">
    <property type="entry name" value="BTAD"/>
</dbReference>
<protein>
    <recommendedName>
        <fullName evidence="3">Bacterial transcriptional activator domain-containing protein</fullName>
    </recommendedName>
</protein>
<keyword evidence="5" id="KW-1185">Reference proteome</keyword>
<dbReference type="InterPro" id="IPR036388">
    <property type="entry name" value="WH-like_DNA-bd_sf"/>
</dbReference>
<comment type="caution">
    <text evidence="4">The sequence shown here is derived from an EMBL/GenBank/DDBJ whole genome shotgun (WGS) entry which is preliminary data.</text>
</comment>
<keyword evidence="1" id="KW-0805">Transcription regulation</keyword>
<evidence type="ECO:0000313" key="5">
    <source>
        <dbReference type="Proteomes" id="UP000609879"/>
    </source>
</evidence>
<dbReference type="Gene3D" id="1.25.40.10">
    <property type="entry name" value="Tetratricopeptide repeat domain"/>
    <property type="match status" value="1"/>
</dbReference>
<reference evidence="4 5" key="1">
    <citation type="submission" date="2021-01" db="EMBL/GenBank/DDBJ databases">
        <title>Whole genome shotgun sequence of Actinoplanes deccanensis NBRC 13994.</title>
        <authorList>
            <person name="Komaki H."/>
            <person name="Tamura T."/>
        </authorList>
    </citation>
    <scope>NUCLEOTIDE SEQUENCE [LARGE SCALE GENOMIC DNA]</scope>
    <source>
        <strain evidence="4 5">NBRC 13994</strain>
    </source>
</reference>
<dbReference type="InterPro" id="IPR011990">
    <property type="entry name" value="TPR-like_helical_dom_sf"/>
</dbReference>
<proteinExistence type="predicted"/>
<dbReference type="InterPro" id="IPR051677">
    <property type="entry name" value="AfsR-DnrI-RedD_regulator"/>
</dbReference>
<evidence type="ECO:0000256" key="1">
    <source>
        <dbReference type="ARBA" id="ARBA00023015"/>
    </source>
</evidence>
<accession>A0ABQ3XYP4</accession>
<keyword evidence="2" id="KW-0804">Transcription</keyword>
<sequence>MRRDGSGDTPRDARAPGVRLRLLGRFAMTVDGSPVTVSRTGQRVLTRVALNDGTEDRAMLARSLWPGHTCSRAQANLRGAVWRLPSVLHKRLVLDAGTLAFGGEWDVDLQVVERLAGPASPPGPLPAATLFRYDLLPDWDEPWLLVHRERYRQLRLHALEDLARRHLAAGDPFQAIDCALLAICSEPLRESAQWLLVRGHLAAGNRAAARSCYEQFRRRLADELGVPPGPEFAALVAHVTARRHPGASL</sequence>
<evidence type="ECO:0000259" key="3">
    <source>
        <dbReference type="SMART" id="SM01043"/>
    </source>
</evidence>
<dbReference type="Proteomes" id="UP000609879">
    <property type="component" value="Unassembled WGS sequence"/>
</dbReference>
<dbReference type="PANTHER" id="PTHR35807">
    <property type="entry name" value="TRANSCRIPTIONAL REGULATOR REDD-RELATED"/>
    <property type="match status" value="1"/>
</dbReference>
<feature type="domain" description="Bacterial transcriptional activator" evidence="3">
    <location>
        <begin position="107"/>
        <end position="240"/>
    </location>
</feature>
<name>A0ABQ3XYP4_9ACTN</name>
<organism evidence="4 5">
    <name type="scientific">Paractinoplanes deccanensis</name>
    <dbReference type="NCBI Taxonomy" id="113561"/>
    <lineage>
        <taxon>Bacteria</taxon>
        <taxon>Bacillati</taxon>
        <taxon>Actinomycetota</taxon>
        <taxon>Actinomycetes</taxon>
        <taxon>Micromonosporales</taxon>
        <taxon>Micromonosporaceae</taxon>
        <taxon>Paractinoplanes</taxon>
    </lineage>
</organism>
<dbReference type="PANTHER" id="PTHR35807:SF1">
    <property type="entry name" value="TRANSCRIPTIONAL REGULATOR REDD"/>
    <property type="match status" value="1"/>
</dbReference>
<evidence type="ECO:0000313" key="4">
    <source>
        <dbReference type="EMBL" id="GID72850.1"/>
    </source>
</evidence>